<accession>A0A5J5L376</accession>
<dbReference type="SUPFAM" id="SSF160904">
    <property type="entry name" value="Jann2411-like"/>
    <property type="match status" value="1"/>
</dbReference>
<dbReference type="EMBL" id="SZWF01000001">
    <property type="protein sequence ID" value="KAA9395461.1"/>
    <property type="molecule type" value="Genomic_DNA"/>
</dbReference>
<feature type="domain" description="Zinc finger CGNR" evidence="1">
    <location>
        <begin position="119"/>
        <end position="161"/>
    </location>
</feature>
<evidence type="ECO:0000313" key="3">
    <source>
        <dbReference type="Proteomes" id="UP000325957"/>
    </source>
</evidence>
<keyword evidence="3" id="KW-1185">Reference proteome</keyword>
<evidence type="ECO:0000259" key="1">
    <source>
        <dbReference type="Pfam" id="PF11706"/>
    </source>
</evidence>
<evidence type="ECO:0000313" key="2">
    <source>
        <dbReference type="EMBL" id="KAA9395461.1"/>
    </source>
</evidence>
<dbReference type="InterPro" id="IPR021005">
    <property type="entry name" value="Znf_CGNR"/>
</dbReference>
<name>A0A5J5L376_9MICC</name>
<dbReference type="RefSeq" id="WP_158032271.1">
    <property type="nucleotide sequence ID" value="NZ_ML708610.1"/>
</dbReference>
<dbReference type="InterPro" id="IPR010852">
    <property type="entry name" value="ABATE"/>
</dbReference>
<gene>
    <name evidence="2" type="ORF">FCK90_00030</name>
</gene>
<dbReference type="InterPro" id="IPR023286">
    <property type="entry name" value="ABATE_dom_sf"/>
</dbReference>
<dbReference type="OrthoDB" id="123307at2"/>
<dbReference type="Proteomes" id="UP000325957">
    <property type="component" value="Unassembled WGS sequence"/>
</dbReference>
<dbReference type="Pfam" id="PF11706">
    <property type="entry name" value="zf-CGNR"/>
    <property type="match status" value="1"/>
</dbReference>
<sequence length="168" mass="18211">MVDDEELLLAVLNTAPMHEGAVSEHLDAAQGAALARQHGGTGSDEELLQLRTVRDAIQDLVHGREGAVDSLQAVMDEVSMRPTVTAQGVRWDLDAPDDLVLAARVTHAWSEVNERMPGRLKACANEECNLYLLDRTRPGTAKWCSMATCGNRMKARAHAARARASAQS</sequence>
<proteinExistence type="predicted"/>
<protein>
    <submittedName>
        <fullName evidence="2">CGNR zinc finger domain-containing protein</fullName>
    </submittedName>
</protein>
<dbReference type="PANTHER" id="PTHR35525">
    <property type="entry name" value="BLL6575 PROTEIN"/>
    <property type="match status" value="1"/>
</dbReference>
<dbReference type="Gene3D" id="1.10.3300.10">
    <property type="entry name" value="Jann2411-like domain"/>
    <property type="match status" value="1"/>
</dbReference>
<dbReference type="PANTHER" id="PTHR35525:SF3">
    <property type="entry name" value="BLL6575 PROTEIN"/>
    <property type="match status" value="1"/>
</dbReference>
<organism evidence="2 3">
    <name type="scientific">Kocuria coralli</name>
    <dbReference type="NCBI Taxonomy" id="1461025"/>
    <lineage>
        <taxon>Bacteria</taxon>
        <taxon>Bacillati</taxon>
        <taxon>Actinomycetota</taxon>
        <taxon>Actinomycetes</taxon>
        <taxon>Micrococcales</taxon>
        <taxon>Micrococcaceae</taxon>
        <taxon>Kocuria</taxon>
    </lineage>
</organism>
<comment type="caution">
    <text evidence="2">The sequence shown here is derived from an EMBL/GenBank/DDBJ whole genome shotgun (WGS) entry which is preliminary data.</text>
</comment>
<reference evidence="2 3" key="1">
    <citation type="submission" date="2019-05" db="EMBL/GenBank/DDBJ databases">
        <title>Kocuria coralli sp. nov., a novel actinobacterium isolated from coral reef seawater.</title>
        <authorList>
            <person name="Li J."/>
        </authorList>
    </citation>
    <scope>NUCLEOTIDE SEQUENCE [LARGE SCALE GENOMIC DNA]</scope>
    <source>
        <strain evidence="2 3">SCSIO 13007</strain>
    </source>
</reference>
<dbReference type="AlphaFoldDB" id="A0A5J5L376"/>